<evidence type="ECO:0000256" key="1">
    <source>
        <dbReference type="SAM" id="MobiDB-lite"/>
    </source>
</evidence>
<keyword evidence="3" id="KW-1185">Reference proteome</keyword>
<feature type="region of interest" description="Disordered" evidence="1">
    <location>
        <begin position="63"/>
        <end position="82"/>
    </location>
</feature>
<sequence>MSHPEPRPPRKSLRERMREEGGWFNWMNAALIRKAGPAAVGPYDTEPEPERTERPCPLCGAAMSQHTFDRSGPRPRMFCPQG</sequence>
<feature type="region of interest" description="Disordered" evidence="1">
    <location>
        <begin position="39"/>
        <end position="58"/>
    </location>
</feature>
<protein>
    <recommendedName>
        <fullName evidence="4">Type IV secretion protein Rhs</fullName>
    </recommendedName>
</protein>
<dbReference type="EMBL" id="CP139779">
    <property type="protein sequence ID" value="WQB70306.1"/>
    <property type="molecule type" value="Genomic_DNA"/>
</dbReference>
<dbReference type="RefSeq" id="WP_322410453.1">
    <property type="nucleotide sequence ID" value="NZ_CP139779.1"/>
</dbReference>
<evidence type="ECO:0000313" key="2">
    <source>
        <dbReference type="EMBL" id="WQB70306.1"/>
    </source>
</evidence>
<reference evidence="2 3" key="1">
    <citation type="submission" date="2023-06" db="EMBL/GenBank/DDBJ databases">
        <title>Rock-solubilizing bacteria, Microbacterium invictum, promotes re-establishment of vegetation in rocky wasteland by accelerating rock bio-weathering and reshaping soil bacterial community.</title>
        <authorList>
            <person name="Liu C."/>
        </authorList>
    </citation>
    <scope>NUCLEOTIDE SEQUENCE [LARGE SCALE GENOMIC DNA]</scope>
    <source>
        <strain evidence="2 3">X-18</strain>
    </source>
</reference>
<evidence type="ECO:0008006" key="4">
    <source>
        <dbReference type="Google" id="ProtNLM"/>
    </source>
</evidence>
<evidence type="ECO:0000313" key="3">
    <source>
        <dbReference type="Proteomes" id="UP001324533"/>
    </source>
</evidence>
<name>A0ABZ0VCB7_9MICO</name>
<proteinExistence type="predicted"/>
<accession>A0ABZ0VCB7</accession>
<gene>
    <name evidence="2" type="ORF">T9R20_16665</name>
</gene>
<dbReference type="Proteomes" id="UP001324533">
    <property type="component" value="Chromosome"/>
</dbReference>
<organism evidence="2 3">
    <name type="scientific">Microbacterium invictum</name>
    <dbReference type="NCBI Taxonomy" id="515415"/>
    <lineage>
        <taxon>Bacteria</taxon>
        <taxon>Bacillati</taxon>
        <taxon>Actinomycetota</taxon>
        <taxon>Actinomycetes</taxon>
        <taxon>Micrococcales</taxon>
        <taxon>Microbacteriaceae</taxon>
        <taxon>Microbacterium</taxon>
    </lineage>
</organism>